<name>A0A317UVF8_ASPEC</name>
<dbReference type="AlphaFoldDB" id="A0A317UVF8"/>
<dbReference type="GO" id="GO:0030600">
    <property type="term" value="F:feruloyl esterase activity"/>
    <property type="evidence" value="ECO:0007669"/>
    <property type="project" value="UniProtKB-EC"/>
</dbReference>
<evidence type="ECO:0000256" key="2">
    <source>
        <dbReference type="ARBA" id="ARBA00022651"/>
    </source>
</evidence>
<keyword evidence="2" id="KW-0624">Polysaccharide degradation</keyword>
<keyword evidence="5" id="KW-1015">Disulfide bond</keyword>
<evidence type="ECO:0000256" key="5">
    <source>
        <dbReference type="ARBA" id="ARBA00023157"/>
    </source>
</evidence>
<keyword evidence="2" id="KW-0119">Carbohydrate metabolism</keyword>
<dbReference type="PANTHER" id="PTHR33938">
    <property type="entry name" value="FERULOYL ESTERASE B-RELATED"/>
    <property type="match status" value="1"/>
</dbReference>
<evidence type="ECO:0000256" key="3">
    <source>
        <dbReference type="ARBA" id="ARBA00022729"/>
    </source>
</evidence>
<proteinExistence type="inferred from homology"/>
<keyword evidence="9" id="KW-1185">Reference proteome</keyword>
<evidence type="ECO:0000256" key="6">
    <source>
        <dbReference type="ARBA" id="ARBA00034075"/>
    </source>
</evidence>
<dbReference type="EC" id="3.1.1.-" evidence="7"/>
<evidence type="ECO:0000313" key="9">
    <source>
        <dbReference type="Proteomes" id="UP000246171"/>
    </source>
</evidence>
<evidence type="ECO:0000256" key="7">
    <source>
        <dbReference type="RuleBase" id="RU361238"/>
    </source>
</evidence>
<keyword evidence="4 7" id="KW-0378">Hydrolase</keyword>
<comment type="catalytic activity">
    <reaction evidence="6">
        <text>feruloyl-polysaccharide + H2O = ferulate + polysaccharide.</text>
        <dbReference type="EC" id="3.1.1.73"/>
    </reaction>
</comment>
<accession>A0A317UVF8</accession>
<gene>
    <name evidence="8" type="ORF">BO83DRAFT_392069</name>
</gene>
<keyword evidence="3" id="KW-0732">Signal</keyword>
<dbReference type="PANTHER" id="PTHR33938:SF15">
    <property type="entry name" value="FERULOYL ESTERASE B-RELATED"/>
    <property type="match status" value="1"/>
</dbReference>
<dbReference type="InterPro" id="IPR011118">
    <property type="entry name" value="Tannase/feruloyl_esterase"/>
</dbReference>
<comment type="similarity">
    <text evidence="7">Belongs to the tannase family.</text>
</comment>
<evidence type="ECO:0000256" key="1">
    <source>
        <dbReference type="ARBA" id="ARBA00022487"/>
    </source>
</evidence>
<dbReference type="Proteomes" id="UP000246171">
    <property type="component" value="Unassembled WGS sequence"/>
</dbReference>
<dbReference type="OrthoDB" id="3039123at2759"/>
<dbReference type="EMBL" id="MSFU01000027">
    <property type="protein sequence ID" value="PWY65426.1"/>
    <property type="molecule type" value="Genomic_DNA"/>
</dbReference>
<keyword evidence="2" id="KW-0858">Xylan degradation</keyword>
<dbReference type="RefSeq" id="XP_025384481.1">
    <property type="nucleotide sequence ID" value="XM_025532923.1"/>
</dbReference>
<evidence type="ECO:0000256" key="4">
    <source>
        <dbReference type="ARBA" id="ARBA00022801"/>
    </source>
</evidence>
<keyword evidence="1" id="KW-0719">Serine esterase</keyword>
<reference evidence="8" key="1">
    <citation type="submission" date="2016-12" db="EMBL/GenBank/DDBJ databases">
        <title>The genomes of Aspergillus section Nigri reveals drivers in fungal speciation.</title>
        <authorList>
            <consortium name="DOE Joint Genome Institute"/>
            <person name="Vesth T.C."/>
            <person name="Nybo J."/>
            <person name="Theobald S."/>
            <person name="Brandl J."/>
            <person name="Frisvad J.C."/>
            <person name="Nielsen K.F."/>
            <person name="Lyhne E.K."/>
            <person name="Kogle M.E."/>
            <person name="Kuo A."/>
            <person name="Riley R."/>
            <person name="Clum A."/>
            <person name="Nolan M."/>
            <person name="Lipzen A."/>
            <person name="Salamov A."/>
            <person name="Henrissat B."/>
            <person name="Wiebenga A."/>
            <person name="De vries R.P."/>
            <person name="Grigoriev I.V."/>
            <person name="Mortensen U.H."/>
            <person name="Andersen M.R."/>
            <person name="Baker S.E."/>
        </authorList>
    </citation>
    <scope>NUCLEOTIDE SEQUENCE</scope>
    <source>
        <strain evidence="8">CBS 122712</strain>
    </source>
</reference>
<evidence type="ECO:0000313" key="8">
    <source>
        <dbReference type="EMBL" id="PWY65426.1"/>
    </source>
</evidence>
<organism evidence="8 9">
    <name type="scientific">Aspergillus eucalypticola (strain CBS 122712 / IBT 29274)</name>
    <dbReference type="NCBI Taxonomy" id="1448314"/>
    <lineage>
        <taxon>Eukaryota</taxon>
        <taxon>Fungi</taxon>
        <taxon>Dikarya</taxon>
        <taxon>Ascomycota</taxon>
        <taxon>Pezizomycotina</taxon>
        <taxon>Eurotiomycetes</taxon>
        <taxon>Eurotiomycetidae</taxon>
        <taxon>Eurotiales</taxon>
        <taxon>Aspergillaceae</taxon>
        <taxon>Aspergillus</taxon>
        <taxon>Aspergillus subgen. Circumdati</taxon>
    </lineage>
</organism>
<sequence length="121" mass="13694">MYSDTATKLWGLDINSMGGEYITKFLQLLELDPLPILENITSDTLKDWVEWGWQMYEDSLDTTWPDLTPFYEAGGKVLHYHSEYDGSIPTASSVPYYESCQSRDSGTAYLSCQEPCTGIIS</sequence>
<comment type="caution">
    <text evidence="8">The sequence shown here is derived from an EMBL/GenBank/DDBJ whole genome shotgun (WGS) entry which is preliminary data.</text>
</comment>
<protein>
    <recommendedName>
        <fullName evidence="7">Carboxylic ester hydrolase</fullName>
        <ecNumber evidence="7">3.1.1.-</ecNumber>
    </recommendedName>
</protein>
<dbReference type="Pfam" id="PF07519">
    <property type="entry name" value="Tannase"/>
    <property type="match status" value="1"/>
</dbReference>
<dbReference type="VEuPathDB" id="FungiDB:BO83DRAFT_392069"/>
<dbReference type="GO" id="GO:0045493">
    <property type="term" value="P:xylan catabolic process"/>
    <property type="evidence" value="ECO:0007669"/>
    <property type="project" value="UniProtKB-KW"/>
</dbReference>
<dbReference type="GeneID" id="37054885"/>